<evidence type="ECO:0000313" key="2">
    <source>
        <dbReference type="Proteomes" id="UP001314263"/>
    </source>
</evidence>
<accession>A0AAV1II87</accession>
<dbReference type="Proteomes" id="UP001314263">
    <property type="component" value="Unassembled WGS sequence"/>
</dbReference>
<dbReference type="AlphaFoldDB" id="A0AAV1II87"/>
<dbReference type="EMBL" id="CAUYUE010000016">
    <property type="protein sequence ID" value="CAK0787053.1"/>
    <property type="molecule type" value="Genomic_DNA"/>
</dbReference>
<protein>
    <recommendedName>
        <fullName evidence="3">Phorbol-ester/DAG-type domain-containing protein</fullName>
    </recommendedName>
</protein>
<evidence type="ECO:0008006" key="3">
    <source>
        <dbReference type="Google" id="ProtNLM"/>
    </source>
</evidence>
<organism evidence="1 2">
    <name type="scientific">Coccomyxa viridis</name>
    <dbReference type="NCBI Taxonomy" id="1274662"/>
    <lineage>
        <taxon>Eukaryota</taxon>
        <taxon>Viridiplantae</taxon>
        <taxon>Chlorophyta</taxon>
        <taxon>core chlorophytes</taxon>
        <taxon>Trebouxiophyceae</taxon>
        <taxon>Trebouxiophyceae incertae sedis</taxon>
        <taxon>Coccomyxaceae</taxon>
        <taxon>Coccomyxa</taxon>
    </lineage>
</organism>
<comment type="caution">
    <text evidence="1">The sequence shown here is derived from an EMBL/GenBank/DDBJ whole genome shotgun (WGS) entry which is preliminary data.</text>
</comment>
<proteinExistence type="predicted"/>
<name>A0AAV1II87_9CHLO</name>
<reference evidence="1 2" key="1">
    <citation type="submission" date="2023-10" db="EMBL/GenBank/DDBJ databases">
        <authorList>
            <person name="Maclean D."/>
            <person name="Macfadyen A."/>
        </authorList>
    </citation>
    <scope>NUCLEOTIDE SEQUENCE [LARGE SCALE GENOMIC DNA]</scope>
</reference>
<gene>
    <name evidence="1" type="ORF">CVIRNUC_010269</name>
</gene>
<keyword evidence="2" id="KW-1185">Reference proteome</keyword>
<evidence type="ECO:0000313" key="1">
    <source>
        <dbReference type="EMBL" id="CAK0787053.1"/>
    </source>
</evidence>
<sequence>MQRKRARVHRNQPSAQLMEFDPSRNDFLECTEEKGALGSVPNSAVFDRREFDASAETREALLPLQPLQSNSLATAAQRQIYIGSSHCPIDGWYQACRVCNLWTAAELDVAGKSIPLCKGCQIKCHSACAKPSPHGGGPASTVQATSSALLALDQAWEDYLNKIRLEHNMACR</sequence>